<dbReference type="GO" id="GO:0016829">
    <property type="term" value="F:lyase activity"/>
    <property type="evidence" value="ECO:0007669"/>
    <property type="project" value="UniProtKB-KW"/>
</dbReference>
<dbReference type="InterPro" id="IPR015422">
    <property type="entry name" value="PyrdxlP-dep_Trfase_small"/>
</dbReference>
<accession>A0A327QQ45</accession>
<evidence type="ECO:0000256" key="2">
    <source>
        <dbReference type="ARBA" id="ARBA00002824"/>
    </source>
</evidence>
<dbReference type="InterPro" id="IPR020578">
    <property type="entry name" value="Aminotrans_V_PyrdxlP_BS"/>
</dbReference>
<dbReference type="OrthoDB" id="9804366at2"/>
<dbReference type="CDD" id="cd06453">
    <property type="entry name" value="SufS_like"/>
    <property type="match status" value="1"/>
</dbReference>
<dbReference type="InterPro" id="IPR010970">
    <property type="entry name" value="Cys_dSase_SufS"/>
</dbReference>
<dbReference type="InterPro" id="IPR016454">
    <property type="entry name" value="Cysteine_dSase"/>
</dbReference>
<dbReference type="Gene3D" id="3.40.640.10">
    <property type="entry name" value="Type I PLP-dependent aspartate aminotransferase-like (Major domain)"/>
    <property type="match status" value="1"/>
</dbReference>
<dbReference type="Pfam" id="PF00266">
    <property type="entry name" value="Aminotran_5"/>
    <property type="match status" value="1"/>
</dbReference>
<comment type="caution">
    <text evidence="10">The sequence shown here is derived from an EMBL/GenBank/DDBJ whole genome shotgun (WGS) entry which is preliminary data.</text>
</comment>
<comment type="similarity">
    <text evidence="3 8">Belongs to the class-V pyridoxal-phosphate-dependent aminotransferase family. Csd subfamily.</text>
</comment>
<comment type="catalytic activity">
    <reaction evidence="6 8">
        <text>(sulfur carrier)-H + L-cysteine = (sulfur carrier)-SH + L-alanine</text>
        <dbReference type="Rhea" id="RHEA:43892"/>
        <dbReference type="Rhea" id="RHEA-COMP:14737"/>
        <dbReference type="Rhea" id="RHEA-COMP:14739"/>
        <dbReference type="ChEBI" id="CHEBI:29917"/>
        <dbReference type="ChEBI" id="CHEBI:35235"/>
        <dbReference type="ChEBI" id="CHEBI:57972"/>
        <dbReference type="ChEBI" id="CHEBI:64428"/>
        <dbReference type="EC" id="2.8.1.7"/>
    </reaction>
</comment>
<evidence type="ECO:0000313" key="10">
    <source>
        <dbReference type="EMBL" id="RAJ06699.1"/>
    </source>
</evidence>
<protein>
    <recommendedName>
        <fullName evidence="8">Cysteine desulfurase</fullName>
        <ecNumber evidence="8">2.8.1.7</ecNumber>
    </recommendedName>
</protein>
<evidence type="ECO:0000256" key="1">
    <source>
        <dbReference type="ARBA" id="ARBA00001933"/>
    </source>
</evidence>
<comment type="function">
    <text evidence="2 8">Catalyzes the removal of elemental sulfur and selenium atoms from L-cysteine, L-cystine, L-selenocysteine, and L-selenocystine to produce L-alanine.</text>
</comment>
<evidence type="ECO:0000256" key="7">
    <source>
        <dbReference type="RuleBase" id="RU004504"/>
    </source>
</evidence>
<feature type="domain" description="Aminotransferase class V" evidence="9">
    <location>
        <begin position="34"/>
        <end position="403"/>
    </location>
</feature>
<evidence type="ECO:0000256" key="6">
    <source>
        <dbReference type="ARBA" id="ARBA00050776"/>
    </source>
</evidence>
<evidence type="ECO:0000313" key="11">
    <source>
        <dbReference type="Proteomes" id="UP000249547"/>
    </source>
</evidence>
<dbReference type="EMBL" id="QLLL01000003">
    <property type="protein sequence ID" value="RAJ06699.1"/>
    <property type="molecule type" value="Genomic_DNA"/>
</dbReference>
<organism evidence="10 11">
    <name type="scientific">Chitinophaga skermanii</name>
    <dbReference type="NCBI Taxonomy" id="331697"/>
    <lineage>
        <taxon>Bacteria</taxon>
        <taxon>Pseudomonadati</taxon>
        <taxon>Bacteroidota</taxon>
        <taxon>Chitinophagia</taxon>
        <taxon>Chitinophagales</taxon>
        <taxon>Chitinophagaceae</taxon>
        <taxon>Chitinophaga</taxon>
    </lineage>
</organism>
<name>A0A327QQ45_9BACT</name>
<keyword evidence="11" id="KW-1185">Reference proteome</keyword>
<dbReference type="InterPro" id="IPR015424">
    <property type="entry name" value="PyrdxlP-dep_Trfase"/>
</dbReference>
<dbReference type="PROSITE" id="PS00595">
    <property type="entry name" value="AA_TRANSFER_CLASS_5"/>
    <property type="match status" value="1"/>
</dbReference>
<comment type="cofactor">
    <cofactor evidence="1 7">
        <name>pyridoxal 5'-phosphate</name>
        <dbReference type="ChEBI" id="CHEBI:597326"/>
    </cofactor>
</comment>
<evidence type="ECO:0000256" key="5">
    <source>
        <dbReference type="ARBA" id="ARBA00022898"/>
    </source>
</evidence>
<gene>
    <name evidence="10" type="ORF">LX64_01826</name>
</gene>
<evidence type="ECO:0000256" key="8">
    <source>
        <dbReference type="RuleBase" id="RU004506"/>
    </source>
</evidence>
<dbReference type="EC" id="2.8.1.7" evidence="8"/>
<keyword evidence="10" id="KW-0456">Lyase</keyword>
<reference evidence="10 11" key="1">
    <citation type="submission" date="2018-06" db="EMBL/GenBank/DDBJ databases">
        <title>Genomic Encyclopedia of Archaeal and Bacterial Type Strains, Phase II (KMG-II): from individual species to whole genera.</title>
        <authorList>
            <person name="Goeker M."/>
        </authorList>
    </citation>
    <scope>NUCLEOTIDE SEQUENCE [LARGE SCALE GENOMIC DNA]</scope>
    <source>
        <strain evidence="10 11">DSM 23857</strain>
    </source>
</reference>
<evidence type="ECO:0000256" key="4">
    <source>
        <dbReference type="ARBA" id="ARBA00022679"/>
    </source>
</evidence>
<dbReference type="Gene3D" id="3.90.1150.10">
    <property type="entry name" value="Aspartate Aminotransferase, domain 1"/>
    <property type="match status" value="1"/>
</dbReference>
<proteinExistence type="inferred from homology"/>
<dbReference type="GO" id="GO:0030170">
    <property type="term" value="F:pyridoxal phosphate binding"/>
    <property type="evidence" value="ECO:0007669"/>
    <property type="project" value="UniProtKB-UniRule"/>
</dbReference>
<sequence>MFNDTITLPKPFNVADVRGDFPVLQTYVNGAPLVYFDNGATTQKPWAVLRAMEDYYTGYNSNVHRGVHTLSQQATAAYEAARETIAKYINAASVHEVVYTKGTTDSVNLVASTYGKKYVKEGDVVIISAMEHHSNIVPWQMLCEDKGATLKVIPFDENGELRMDAFKEMLDERVKLVSLTHVSNTMGTINPVKEIIALAHALNIPVMLDGAQAIAHLAVDVQDLDVDFYAFSSHKIYGPTGIGVLYGKEKWLNDIPPYQGGGDMIKTVTFAKTIYNDPPLKFEAGTPAIAESVGLGAALQYLMELDLAGMRAYEHHLNQVALEKLRTIDELRFIGNAKERNGAISFMIGNHHPTDVGELLDQQGIAVRTGHHCTQPLMDIFCIPGTVRASLTFYNTEEEVDKLVAGIKKAVIMLNK</sequence>
<dbReference type="PANTHER" id="PTHR43586:SF8">
    <property type="entry name" value="CYSTEINE DESULFURASE 1, CHLOROPLASTIC"/>
    <property type="match status" value="1"/>
</dbReference>
<dbReference type="SUPFAM" id="SSF53383">
    <property type="entry name" value="PLP-dependent transferases"/>
    <property type="match status" value="1"/>
</dbReference>
<evidence type="ECO:0000259" key="9">
    <source>
        <dbReference type="Pfam" id="PF00266"/>
    </source>
</evidence>
<dbReference type="AlphaFoldDB" id="A0A327QQ45"/>
<keyword evidence="5 8" id="KW-0663">Pyridoxal phosphate</keyword>
<dbReference type="PANTHER" id="PTHR43586">
    <property type="entry name" value="CYSTEINE DESULFURASE"/>
    <property type="match status" value="1"/>
</dbReference>
<dbReference type="Proteomes" id="UP000249547">
    <property type="component" value="Unassembled WGS sequence"/>
</dbReference>
<dbReference type="InterPro" id="IPR000192">
    <property type="entry name" value="Aminotrans_V_dom"/>
</dbReference>
<keyword evidence="4 8" id="KW-0808">Transferase</keyword>
<dbReference type="InterPro" id="IPR015421">
    <property type="entry name" value="PyrdxlP-dep_Trfase_major"/>
</dbReference>
<dbReference type="NCBIfam" id="TIGR01979">
    <property type="entry name" value="sufS"/>
    <property type="match status" value="1"/>
</dbReference>
<dbReference type="RefSeq" id="WP_111597297.1">
    <property type="nucleotide sequence ID" value="NZ_QLLL01000003.1"/>
</dbReference>
<dbReference type="GO" id="GO:0006534">
    <property type="term" value="P:cysteine metabolic process"/>
    <property type="evidence" value="ECO:0007669"/>
    <property type="project" value="UniProtKB-UniRule"/>
</dbReference>
<evidence type="ECO:0000256" key="3">
    <source>
        <dbReference type="ARBA" id="ARBA00010447"/>
    </source>
</evidence>
<dbReference type="PIRSF" id="PIRSF005572">
    <property type="entry name" value="NifS"/>
    <property type="match status" value="1"/>
</dbReference>
<dbReference type="GO" id="GO:0031071">
    <property type="term" value="F:cysteine desulfurase activity"/>
    <property type="evidence" value="ECO:0007669"/>
    <property type="project" value="UniProtKB-UniRule"/>
</dbReference>